<protein>
    <recommendedName>
        <fullName evidence="4">O-glycosyl hydrolase</fullName>
    </recommendedName>
</protein>
<dbReference type="InterPro" id="IPR017853">
    <property type="entry name" value="GH"/>
</dbReference>
<dbReference type="RefSeq" id="WP_157542244.1">
    <property type="nucleotide sequence ID" value="NZ_WQLA01000004.1"/>
</dbReference>
<dbReference type="AlphaFoldDB" id="A0A6I4IEZ2"/>
<dbReference type="InterPro" id="IPR013780">
    <property type="entry name" value="Glyco_hydro_b"/>
</dbReference>
<dbReference type="OrthoDB" id="1395472at2"/>
<name>A0A6I4IEZ2_9SPHI</name>
<dbReference type="Gene3D" id="2.60.40.1180">
    <property type="entry name" value="Golgi alpha-mannosidase II"/>
    <property type="match status" value="1"/>
</dbReference>
<comment type="caution">
    <text evidence="2">The sequence shown here is derived from an EMBL/GenBank/DDBJ whole genome shotgun (WGS) entry which is preliminary data.</text>
</comment>
<proteinExistence type="predicted"/>
<evidence type="ECO:0000313" key="3">
    <source>
        <dbReference type="Proteomes" id="UP000434850"/>
    </source>
</evidence>
<feature type="signal peptide" evidence="1">
    <location>
        <begin position="1"/>
        <end position="20"/>
    </location>
</feature>
<gene>
    <name evidence="2" type="ORF">GO816_12395</name>
</gene>
<feature type="chain" id="PRO_5026351588" description="O-glycosyl hydrolase" evidence="1">
    <location>
        <begin position="21"/>
        <end position="645"/>
    </location>
</feature>
<keyword evidence="1" id="KW-0732">Signal</keyword>
<dbReference type="Gene3D" id="3.20.20.80">
    <property type="entry name" value="Glycosidases"/>
    <property type="match status" value="1"/>
</dbReference>
<evidence type="ECO:0000313" key="2">
    <source>
        <dbReference type="EMBL" id="MVN91929.1"/>
    </source>
</evidence>
<evidence type="ECO:0000256" key="1">
    <source>
        <dbReference type="SAM" id="SignalP"/>
    </source>
</evidence>
<organism evidence="2 3">
    <name type="scientific">Mucilaginibacter aquatilis</name>
    <dbReference type="NCBI Taxonomy" id="1517760"/>
    <lineage>
        <taxon>Bacteria</taxon>
        <taxon>Pseudomonadati</taxon>
        <taxon>Bacteroidota</taxon>
        <taxon>Sphingobacteriia</taxon>
        <taxon>Sphingobacteriales</taxon>
        <taxon>Sphingobacteriaceae</taxon>
        <taxon>Mucilaginibacter</taxon>
    </lineage>
</organism>
<accession>A0A6I4IEZ2</accession>
<keyword evidence="3" id="KW-1185">Reference proteome</keyword>
<dbReference type="SUPFAM" id="SSF51445">
    <property type="entry name" value="(Trans)glycosidases"/>
    <property type="match status" value="1"/>
</dbReference>
<sequence>MKRFLLLVAATFTLFNQAFSQAELSPWGNINGIRKQGHLLKFETALQYIKSDGVQILTTARERQRPVYSRNGSEQTVRTNLDSLYFEETVSSNTGTKARVNIKMTAHADTNFVGAFFIVKLPLPITNSLNLQLIGESKIVDPASLNTSPIKNLTAIKAKGFELKDVLLNLKVESTEQDSIFIRKDENTGEVLVYFTLREAQIKKGEVIQKSFDIEASGEIDRKPAEIKINTQQQGRSFDGLGGNFRLQNPTTDPLVIDYSLNNLRLAWGRVEMPWRYWQPVKDNNPLDAARQNQLPSQVTDAMQMAQRLNKLGIPVIVSAWSAPDWAIEGTYNEGFVNGIWGNPLRKDVMTDIYRSLTRYLTYLKDNYGVEARYFSFNESDLGINVRMTATEHAEFIKGFGAYLDSKGIKTKLLLGDNSDANSWSFLNAAMSDAAAKPYIGAVSFHSWRGWETETLKKWADASTQLHVPLLVSEGSIDASAWQYPVIFQEPWYAIDEINLYLRLLNICQPASILQWQLTADYSPLAGGGIFGDNSPLRPTQRFWNLKQLSSTPKSVFALPATSNNENITCAALGSSSTNVYALHLVNNGAERVVTVTGLPNKLLKFKVTVTNAENNAKELGTKKSSNGQIQFKIPARSFVTLSSE</sequence>
<dbReference type="Proteomes" id="UP000434850">
    <property type="component" value="Unassembled WGS sequence"/>
</dbReference>
<dbReference type="EMBL" id="WQLA01000004">
    <property type="protein sequence ID" value="MVN91929.1"/>
    <property type="molecule type" value="Genomic_DNA"/>
</dbReference>
<evidence type="ECO:0008006" key="4">
    <source>
        <dbReference type="Google" id="ProtNLM"/>
    </source>
</evidence>
<reference evidence="2 3" key="1">
    <citation type="submission" date="2019-12" db="EMBL/GenBank/DDBJ databases">
        <title>Mucilaginibacter sp. HME9299 genome sequencing and assembly.</title>
        <authorList>
            <person name="Kang H."/>
            <person name="Kim H."/>
            <person name="Joh K."/>
        </authorList>
    </citation>
    <scope>NUCLEOTIDE SEQUENCE [LARGE SCALE GENOMIC DNA]</scope>
    <source>
        <strain evidence="2 3">HME9299</strain>
    </source>
</reference>